<dbReference type="GeneID" id="93384999"/>
<comment type="caution">
    <text evidence="1">The sequence shown here is derived from an EMBL/GenBank/DDBJ whole genome shotgun (WGS) entry which is preliminary data.</text>
</comment>
<protein>
    <submittedName>
        <fullName evidence="1">Uncharacterized protein</fullName>
    </submittedName>
</protein>
<accession>A8SKQ3</accession>
<dbReference type="EMBL" id="ABEE02000016">
    <property type="protein sequence ID" value="EDP24167.1"/>
    <property type="molecule type" value="Genomic_DNA"/>
</dbReference>
<dbReference type="AlphaFoldDB" id="A8SKQ3"/>
<evidence type="ECO:0000313" key="2">
    <source>
        <dbReference type="Proteomes" id="UP000003162"/>
    </source>
</evidence>
<dbReference type="Proteomes" id="UP000003162">
    <property type="component" value="Unassembled WGS sequence"/>
</dbReference>
<reference evidence="1 2" key="1">
    <citation type="submission" date="2007-09" db="EMBL/GenBank/DDBJ databases">
        <title>Draft genome sequence of Peptostreptococcus micros (ATCC 33270).</title>
        <authorList>
            <person name="Sudarsanam P."/>
            <person name="Ley R."/>
            <person name="Guruge J."/>
            <person name="Turnbaugh P.J."/>
            <person name="Mahowald M."/>
            <person name="Liep D."/>
            <person name="Gordon J."/>
        </authorList>
    </citation>
    <scope>NUCLEOTIDE SEQUENCE [LARGE SCALE GENOMIC DNA]</scope>
    <source>
        <strain evidence="1 2">ATCC 33270</strain>
    </source>
</reference>
<dbReference type="RefSeq" id="WP_004832632.1">
    <property type="nucleotide sequence ID" value="NZ_DS483517.1"/>
</dbReference>
<dbReference type="HOGENOM" id="CLU_467580_0_0_9"/>
<reference evidence="1 2" key="2">
    <citation type="submission" date="2007-09" db="EMBL/GenBank/DDBJ databases">
        <authorList>
            <person name="Fulton L."/>
            <person name="Clifton S."/>
            <person name="Fulton B."/>
            <person name="Xu J."/>
            <person name="Minx P."/>
            <person name="Pepin K.H."/>
            <person name="Johnson M."/>
            <person name="Thiruvilangam P."/>
            <person name="Bhonagiri V."/>
            <person name="Nash W.E."/>
            <person name="Mardis E.R."/>
            <person name="Wilson R.K."/>
        </authorList>
    </citation>
    <scope>NUCLEOTIDE SEQUENCE [LARGE SCALE GENOMIC DNA]</scope>
    <source>
        <strain evidence="1 2">ATCC 33270</strain>
    </source>
</reference>
<proteinExistence type="predicted"/>
<evidence type="ECO:0000313" key="1">
    <source>
        <dbReference type="EMBL" id="EDP24167.1"/>
    </source>
</evidence>
<sequence length="583" mass="66450">MATSGSFRSSWRGYTLVTNWECTQNHTHNFSDINVELYLETQSGYDLYVGARTHTVEIDGSSYSISNSSIRIGGGSSKYLGYVSKRVYHEDDGTKTINISSYFDMRATIRGTYKNGFGGSETFELTKIPRMSSVSDIMDGSRELGTKHTIHIKKQLSGNITHTVWYLLRGDKGSSQWYYIAKNTDKLDLDFIPTTNHIELQPENETIYMDIGIDTFKDGVKIGSTSYNTDWHMKVPKECIPIINSISINDINPKTKALGVYVQNHSKLNIKTDAVGVSGSTIKNVLVEFENVKWTGSNITSSEIENYGDIKVKVIVKDTRDRIATQTKTIKVEEYFAPTINEFNGDRLENELKVVSTLINFKTASLNSKNKVKWELSRKRQDHINWTTINSGTEFSLNRNERTVNVSEDYEYDLKLSVTDFNETVEKIIRIYTTFSIIDYHNSGTGLAFGKSSTKPGIFDCDLPAEFNKPIYVEKIKRKEWTKMHLYNSTKPYDIKNELKYTKDSDGTVFIQGIVKDTVSEWLARITREDCRPQKDLIIFVPCTNYKSAILKIYEDGNIIIENRSEISTNWISLDGITFKAKD</sequence>
<organism evidence="1 2">
    <name type="scientific">Parvimonas micra ATCC 33270</name>
    <dbReference type="NCBI Taxonomy" id="411465"/>
    <lineage>
        <taxon>Bacteria</taxon>
        <taxon>Bacillati</taxon>
        <taxon>Bacillota</taxon>
        <taxon>Tissierellia</taxon>
        <taxon>Tissierellales</taxon>
        <taxon>Peptoniphilaceae</taxon>
        <taxon>Parvimonas</taxon>
    </lineage>
</organism>
<name>A8SKQ3_9FIRM</name>
<dbReference type="eggNOG" id="COG4675">
    <property type="taxonomic scope" value="Bacteria"/>
</dbReference>
<gene>
    <name evidence="1" type="ORF">PEPMIC_00747</name>
</gene>